<accession>A0A6C0JPI5</accession>
<name>A0A6C0JPI5_9ZZZZ</name>
<reference evidence="2" key="1">
    <citation type="journal article" date="2020" name="Nature">
        <title>Giant virus diversity and host interactions through global metagenomics.</title>
        <authorList>
            <person name="Schulz F."/>
            <person name="Roux S."/>
            <person name="Paez-Espino D."/>
            <person name="Jungbluth S."/>
            <person name="Walsh D.A."/>
            <person name="Denef V.J."/>
            <person name="McMahon K.D."/>
            <person name="Konstantinidis K.T."/>
            <person name="Eloe-Fadrosh E.A."/>
            <person name="Kyrpides N.C."/>
            <person name="Woyke T."/>
        </authorList>
    </citation>
    <scope>NUCLEOTIDE SEQUENCE</scope>
    <source>
        <strain evidence="2">GVMAG-S-1035315-10</strain>
    </source>
</reference>
<keyword evidence="1" id="KW-1133">Transmembrane helix</keyword>
<organism evidence="2">
    <name type="scientific">viral metagenome</name>
    <dbReference type="NCBI Taxonomy" id="1070528"/>
    <lineage>
        <taxon>unclassified sequences</taxon>
        <taxon>metagenomes</taxon>
        <taxon>organismal metagenomes</taxon>
    </lineage>
</organism>
<dbReference type="EMBL" id="MN740658">
    <property type="protein sequence ID" value="QHU06610.1"/>
    <property type="molecule type" value="Genomic_DNA"/>
</dbReference>
<feature type="transmembrane region" description="Helical" evidence="1">
    <location>
        <begin position="12"/>
        <end position="31"/>
    </location>
</feature>
<proteinExistence type="predicted"/>
<dbReference type="AlphaFoldDB" id="A0A6C0JPI5"/>
<keyword evidence="1" id="KW-0812">Transmembrane</keyword>
<evidence type="ECO:0000256" key="1">
    <source>
        <dbReference type="SAM" id="Phobius"/>
    </source>
</evidence>
<keyword evidence="1" id="KW-0472">Membrane</keyword>
<evidence type="ECO:0000313" key="2">
    <source>
        <dbReference type="EMBL" id="QHU06610.1"/>
    </source>
</evidence>
<protein>
    <submittedName>
        <fullName evidence="2">Uncharacterized protein</fullName>
    </submittedName>
</protein>
<sequence>MNFWLFPFANPILNTVLRGFSIALVAVYGFQTSWYNGYWLAIIHDIISLVLIRKLVL</sequence>